<evidence type="ECO:0000256" key="9">
    <source>
        <dbReference type="ARBA" id="ARBA00022842"/>
    </source>
</evidence>
<dbReference type="NCBIfam" id="TIGR00150">
    <property type="entry name" value="T6A_YjeE"/>
    <property type="match status" value="1"/>
</dbReference>
<evidence type="ECO:0000313" key="14">
    <source>
        <dbReference type="Proteomes" id="UP000595942"/>
    </source>
</evidence>
<evidence type="ECO:0000256" key="4">
    <source>
        <dbReference type="ARBA" id="ARBA00022490"/>
    </source>
</evidence>
<comment type="subcellular location">
    <subcellularLocation>
        <location evidence="1">Cytoplasm</location>
    </subcellularLocation>
</comment>
<dbReference type="KEGG" id="scv:A4G25_12405"/>
<dbReference type="Gene3D" id="3.40.50.300">
    <property type="entry name" value="P-loop containing nucleotide triphosphate hydrolases"/>
    <property type="match status" value="1"/>
</dbReference>
<proteinExistence type="inferred from homology"/>
<gene>
    <name evidence="12" type="primary">tsaE</name>
    <name evidence="12" type="ORF">EIG99_06160</name>
    <name evidence="11" type="ORF">I6J05_06055</name>
</gene>
<evidence type="ECO:0000256" key="8">
    <source>
        <dbReference type="ARBA" id="ARBA00022840"/>
    </source>
</evidence>
<keyword evidence="9" id="KW-0460">Magnesium</keyword>
<evidence type="ECO:0000256" key="10">
    <source>
        <dbReference type="ARBA" id="ARBA00032441"/>
    </source>
</evidence>
<dbReference type="SUPFAM" id="SSF52540">
    <property type="entry name" value="P-loop containing nucleoside triphosphate hydrolases"/>
    <property type="match status" value="1"/>
</dbReference>
<dbReference type="PANTHER" id="PTHR33540:SF2">
    <property type="entry name" value="TRNA THREONYLCARBAMOYLADENOSINE BIOSYNTHESIS PROTEIN TSAE"/>
    <property type="match status" value="1"/>
</dbReference>
<keyword evidence="8" id="KW-0067">ATP-binding</keyword>
<keyword evidence="5" id="KW-0819">tRNA processing</keyword>
<dbReference type="GO" id="GO:0046872">
    <property type="term" value="F:metal ion binding"/>
    <property type="evidence" value="ECO:0007669"/>
    <property type="project" value="UniProtKB-KW"/>
</dbReference>
<evidence type="ECO:0000313" key="13">
    <source>
        <dbReference type="Proteomes" id="UP000293854"/>
    </source>
</evidence>
<evidence type="ECO:0000256" key="6">
    <source>
        <dbReference type="ARBA" id="ARBA00022723"/>
    </source>
</evidence>
<comment type="similarity">
    <text evidence="2">Belongs to the TsaE family.</text>
</comment>
<protein>
    <recommendedName>
        <fullName evidence="3">tRNA threonylcarbamoyladenosine biosynthesis protein TsaE</fullName>
    </recommendedName>
    <alternativeName>
        <fullName evidence="10">t(6)A37 threonylcarbamoyladenosine biosynthesis protein TsaE</fullName>
    </alternativeName>
</protein>
<evidence type="ECO:0000256" key="1">
    <source>
        <dbReference type="ARBA" id="ARBA00004496"/>
    </source>
</evidence>
<dbReference type="RefSeq" id="WP_047132788.1">
    <property type="nucleotide sequence ID" value="NZ_CP015114.1"/>
</dbReference>
<keyword evidence="7" id="KW-0547">Nucleotide-binding</keyword>
<evidence type="ECO:0000256" key="3">
    <source>
        <dbReference type="ARBA" id="ARBA00019010"/>
    </source>
</evidence>
<dbReference type="GO" id="GO:0005524">
    <property type="term" value="F:ATP binding"/>
    <property type="evidence" value="ECO:0007669"/>
    <property type="project" value="UniProtKB-KW"/>
</dbReference>
<dbReference type="PANTHER" id="PTHR33540">
    <property type="entry name" value="TRNA THREONYLCARBAMOYLADENOSINE BIOSYNTHESIS PROTEIN TSAE"/>
    <property type="match status" value="1"/>
</dbReference>
<dbReference type="InterPro" id="IPR003442">
    <property type="entry name" value="T6A_TsaE"/>
</dbReference>
<dbReference type="EMBL" id="CP068073">
    <property type="protein sequence ID" value="QQS83848.1"/>
    <property type="molecule type" value="Genomic_DNA"/>
</dbReference>
<dbReference type="AlphaFoldDB" id="A0A143PFY2"/>
<evidence type="ECO:0000256" key="2">
    <source>
        <dbReference type="ARBA" id="ARBA00007599"/>
    </source>
</evidence>
<reference evidence="12 13" key="1">
    <citation type="submission" date="2018-11" db="EMBL/GenBank/DDBJ databases">
        <title>Genomic profiling of Staphylococcus species from a Poultry farm system in KwaZulu-Natal, South Africa.</title>
        <authorList>
            <person name="Amoako D.G."/>
            <person name="Somboro A.M."/>
            <person name="Abia A.L.K."/>
            <person name="Bester L.A."/>
            <person name="Essack S.Y."/>
        </authorList>
    </citation>
    <scope>NUCLEOTIDE SEQUENCE [LARGE SCALE GENOMIC DNA]</scope>
    <source>
        <strain evidence="12 13">SA11</strain>
    </source>
</reference>
<evidence type="ECO:0000256" key="5">
    <source>
        <dbReference type="ARBA" id="ARBA00022694"/>
    </source>
</evidence>
<dbReference type="GeneID" id="93726163"/>
<dbReference type="GO" id="GO:0005737">
    <property type="term" value="C:cytoplasm"/>
    <property type="evidence" value="ECO:0007669"/>
    <property type="project" value="UniProtKB-SubCell"/>
</dbReference>
<dbReference type="InterPro" id="IPR027417">
    <property type="entry name" value="P-loop_NTPase"/>
</dbReference>
<dbReference type="GO" id="GO:0016740">
    <property type="term" value="F:transferase activity"/>
    <property type="evidence" value="ECO:0007669"/>
    <property type="project" value="UniProtKB-KW"/>
</dbReference>
<keyword evidence="14" id="KW-1185">Reference proteome</keyword>
<keyword evidence="4" id="KW-0963">Cytoplasm</keyword>
<evidence type="ECO:0000256" key="7">
    <source>
        <dbReference type="ARBA" id="ARBA00022741"/>
    </source>
</evidence>
<evidence type="ECO:0000313" key="12">
    <source>
        <dbReference type="EMBL" id="RZI02476.1"/>
    </source>
</evidence>
<dbReference type="Proteomes" id="UP000293854">
    <property type="component" value="Unassembled WGS sequence"/>
</dbReference>
<keyword evidence="6" id="KW-0479">Metal-binding</keyword>
<dbReference type="GO" id="GO:0002949">
    <property type="term" value="P:tRNA threonylcarbamoyladenosine modification"/>
    <property type="evidence" value="ECO:0007669"/>
    <property type="project" value="InterPro"/>
</dbReference>
<reference evidence="11 14" key="2">
    <citation type="submission" date="2021-01" db="EMBL/GenBank/DDBJ databases">
        <title>FDA dAtabase for Regulatory Grade micrObial Sequences (FDA-ARGOS): Supporting development and validation of Infectious Disease Dx tests.</title>
        <authorList>
            <person name="Sproer C."/>
            <person name="Gronow S."/>
            <person name="Severitt S."/>
            <person name="Schroder I."/>
            <person name="Tallon L."/>
            <person name="Sadzewicz L."/>
            <person name="Zhao X."/>
            <person name="Boylan J."/>
            <person name="Ott S."/>
            <person name="Bowen H."/>
            <person name="Vavikolanu K."/>
            <person name="Mehta A."/>
            <person name="Aluvathingal J."/>
            <person name="Nadendla S."/>
            <person name="Lowell S."/>
            <person name="Myers T."/>
            <person name="Yan Y."/>
            <person name="Sichtig H."/>
        </authorList>
    </citation>
    <scope>NUCLEOTIDE SEQUENCE [LARGE SCALE GENOMIC DNA]</scope>
    <source>
        <strain evidence="11 14">FDAARGOS_1148</strain>
    </source>
</reference>
<sequence length="157" mass="18234">MIKINTLDQMNHFAEILAKYIEPGDLILLDGNLGAGKTTLSQFIGKHLGVKRTINSPTFNIIKSYKGTKMKFHHMDCYRLEDAEEDLGFEEYFNDHALTVIEWSAFISDFLPKDFLRIMIKAQDETERIISLEANGKRYDKLKEEVERELLAARYIE</sequence>
<evidence type="ECO:0000313" key="11">
    <source>
        <dbReference type="EMBL" id="QQS83848.1"/>
    </source>
</evidence>
<dbReference type="EMBL" id="RQTE01000099">
    <property type="protein sequence ID" value="RZI02476.1"/>
    <property type="molecule type" value="Genomic_DNA"/>
</dbReference>
<dbReference type="Pfam" id="PF02367">
    <property type="entry name" value="TsaE"/>
    <property type="match status" value="1"/>
</dbReference>
<organism evidence="12 13">
    <name type="scientific">Staphylococcus condimenti</name>
    <dbReference type="NCBI Taxonomy" id="70255"/>
    <lineage>
        <taxon>Bacteria</taxon>
        <taxon>Bacillati</taxon>
        <taxon>Bacillota</taxon>
        <taxon>Bacilli</taxon>
        <taxon>Bacillales</taxon>
        <taxon>Staphylococcaceae</taxon>
        <taxon>Staphylococcus</taxon>
    </lineage>
</organism>
<dbReference type="OrthoDB" id="9815896at2"/>
<keyword evidence="12" id="KW-0808">Transferase</keyword>
<name>A0A143PFY2_9STAP</name>
<accession>A0A143PFY2</accession>
<dbReference type="Proteomes" id="UP000595942">
    <property type="component" value="Chromosome"/>
</dbReference>